<dbReference type="Proteomes" id="UP000663877">
    <property type="component" value="Unassembled WGS sequence"/>
</dbReference>
<proteinExistence type="predicted"/>
<dbReference type="EMBL" id="CAJNOI010000219">
    <property type="protein sequence ID" value="CAF1191430.1"/>
    <property type="molecule type" value="Genomic_DNA"/>
</dbReference>
<organism evidence="1 2">
    <name type="scientific">Adineta steineri</name>
    <dbReference type="NCBI Taxonomy" id="433720"/>
    <lineage>
        <taxon>Eukaryota</taxon>
        <taxon>Metazoa</taxon>
        <taxon>Spiralia</taxon>
        <taxon>Gnathifera</taxon>
        <taxon>Rotifera</taxon>
        <taxon>Eurotatoria</taxon>
        <taxon>Bdelloidea</taxon>
        <taxon>Adinetida</taxon>
        <taxon>Adinetidae</taxon>
        <taxon>Adineta</taxon>
    </lineage>
</organism>
<comment type="caution">
    <text evidence="1">The sequence shown here is derived from an EMBL/GenBank/DDBJ whole genome shotgun (WGS) entry which is preliminary data.</text>
</comment>
<evidence type="ECO:0000313" key="1">
    <source>
        <dbReference type="EMBL" id="CAF1191430.1"/>
    </source>
</evidence>
<dbReference type="AlphaFoldDB" id="A0A814VQE1"/>
<accession>A0A814VQE1</accession>
<evidence type="ECO:0000313" key="2">
    <source>
        <dbReference type="Proteomes" id="UP000663877"/>
    </source>
</evidence>
<gene>
    <name evidence="1" type="ORF">BJG266_LOCUS26356</name>
</gene>
<name>A0A814VQE1_9BILA</name>
<reference evidence="1" key="1">
    <citation type="submission" date="2021-02" db="EMBL/GenBank/DDBJ databases">
        <authorList>
            <person name="Nowell W R."/>
        </authorList>
    </citation>
    <scope>NUCLEOTIDE SEQUENCE</scope>
</reference>
<protein>
    <submittedName>
        <fullName evidence="1">Uncharacterized protein</fullName>
    </submittedName>
</protein>
<sequence>MIHHLSPLVEQLKLKSKSILSDWQEYNRNLLQIEIFLREAKAEAEIDRVEISVVNVETYEMNRQLSGHCDDQISIKINVITQRIQQQWTIVEQRSKEIIKSAQEIVHNFTDNLIVYSLIYFDRLSEVESRWYTIQREKFTSDVESLLEKVEYLSYFKRAKPFYEIIIEYFHKNESVKNRIKQLESNQYDKLNFAVLVLTVFVAAVVDSRRLSYSRRLSNLNLNSEEKELLLQIRAALQLNSSCNAITYSLNQTAINTYDDKSYQCPDVTLSKSGYCILLINDAIKRCNADPKCSGYAMTDMLDWQDQSDVAVQLFTTTTSPTSRPAKPNRWFIFQKTCWKFY</sequence>